<feature type="signal peptide" evidence="1">
    <location>
        <begin position="1"/>
        <end position="19"/>
    </location>
</feature>
<sequence length="156" mass="16451">MKSAAMVMALLLGGCALNAPDRTPTAATDKPALRILADADANGRRPVALDVVRVADADMAGRLDALDAAAWFRTRTALVKEGAGRLAVTSWEMVPGQTVQLHSLPPFAAKPAVTVIYARYATPGPHRRTIPGAPALEIRLERDGFTAQPNAMGETP</sequence>
<evidence type="ECO:0000313" key="2">
    <source>
        <dbReference type="EMBL" id="MBP2296075.1"/>
    </source>
</evidence>
<organism evidence="2 3">
    <name type="scientific">Azospirillum rugosum</name>
    <dbReference type="NCBI Taxonomy" id="416170"/>
    <lineage>
        <taxon>Bacteria</taxon>
        <taxon>Pseudomonadati</taxon>
        <taxon>Pseudomonadota</taxon>
        <taxon>Alphaproteobacteria</taxon>
        <taxon>Rhodospirillales</taxon>
        <taxon>Azospirillaceae</taxon>
        <taxon>Azospirillum</taxon>
    </lineage>
</organism>
<reference evidence="2 3" key="1">
    <citation type="submission" date="2021-03" db="EMBL/GenBank/DDBJ databases">
        <title>Genomic Encyclopedia of Type Strains, Phase III (KMG-III): the genomes of soil and plant-associated and newly described type strains.</title>
        <authorList>
            <person name="Whitman W."/>
        </authorList>
    </citation>
    <scope>NUCLEOTIDE SEQUENCE [LARGE SCALE GENOMIC DNA]</scope>
    <source>
        <strain evidence="2 3">IMMIB AFH-6</strain>
    </source>
</reference>
<evidence type="ECO:0000313" key="3">
    <source>
        <dbReference type="Proteomes" id="UP000781958"/>
    </source>
</evidence>
<dbReference type="PROSITE" id="PS51257">
    <property type="entry name" value="PROKAR_LIPOPROTEIN"/>
    <property type="match status" value="1"/>
</dbReference>
<gene>
    <name evidence="2" type="ORF">J2851_005890</name>
</gene>
<dbReference type="Proteomes" id="UP000781958">
    <property type="component" value="Unassembled WGS sequence"/>
</dbReference>
<keyword evidence="3" id="KW-1185">Reference proteome</keyword>
<proteinExistence type="predicted"/>
<accession>A0ABS4SU40</accession>
<evidence type="ECO:0000256" key="1">
    <source>
        <dbReference type="SAM" id="SignalP"/>
    </source>
</evidence>
<feature type="chain" id="PRO_5045599593" evidence="1">
    <location>
        <begin position="20"/>
        <end position="156"/>
    </location>
</feature>
<protein>
    <submittedName>
        <fullName evidence="2">Type VI secretion system protein</fullName>
    </submittedName>
</protein>
<dbReference type="RefSeq" id="WP_209770811.1">
    <property type="nucleotide sequence ID" value="NZ_JAGINP010000027.1"/>
</dbReference>
<keyword evidence="1" id="KW-0732">Signal</keyword>
<dbReference type="EMBL" id="JAGINP010000027">
    <property type="protein sequence ID" value="MBP2296075.1"/>
    <property type="molecule type" value="Genomic_DNA"/>
</dbReference>
<name>A0ABS4SU40_9PROT</name>
<comment type="caution">
    <text evidence="2">The sequence shown here is derived from an EMBL/GenBank/DDBJ whole genome shotgun (WGS) entry which is preliminary data.</text>
</comment>